<gene>
    <name evidence="2" type="ORF">SAMN05216296_3419</name>
</gene>
<feature type="signal peptide" evidence="1">
    <location>
        <begin position="1"/>
        <end position="27"/>
    </location>
</feature>
<organism evidence="2 3">
    <name type="scientific">Pseudomonas pohangensis</name>
    <dbReference type="NCBI Taxonomy" id="364197"/>
    <lineage>
        <taxon>Bacteria</taxon>
        <taxon>Pseudomonadati</taxon>
        <taxon>Pseudomonadota</taxon>
        <taxon>Gammaproteobacteria</taxon>
        <taxon>Pseudomonadales</taxon>
        <taxon>Pseudomonadaceae</taxon>
        <taxon>Pseudomonas</taxon>
    </lineage>
</organism>
<dbReference type="EMBL" id="LT629785">
    <property type="protein sequence ID" value="SDU37891.1"/>
    <property type="molecule type" value="Genomic_DNA"/>
</dbReference>
<evidence type="ECO:0008006" key="4">
    <source>
        <dbReference type="Google" id="ProtNLM"/>
    </source>
</evidence>
<keyword evidence="3" id="KW-1185">Reference proteome</keyword>
<dbReference type="RefSeq" id="WP_090198184.1">
    <property type="nucleotide sequence ID" value="NZ_LT629785.1"/>
</dbReference>
<dbReference type="STRING" id="364197.SAMN05216296_3419"/>
<sequence>MNFARTNRAVIALLLYSCMLFSSFACALGHGQSSGLQLSGIAQLQCGSGSNAGKDLPAAPSSTVSFECPACNGHNLLPGTFAGWSLQLPAWPSGTPGEAGDTPALFTATVWPPANPRAPPLV</sequence>
<dbReference type="Proteomes" id="UP000243232">
    <property type="component" value="Chromosome I"/>
</dbReference>
<evidence type="ECO:0000313" key="2">
    <source>
        <dbReference type="EMBL" id="SDU37891.1"/>
    </source>
</evidence>
<dbReference type="AlphaFoldDB" id="A0A1H2I171"/>
<accession>A0A1H2I171</accession>
<proteinExistence type="predicted"/>
<evidence type="ECO:0000256" key="1">
    <source>
        <dbReference type="SAM" id="SignalP"/>
    </source>
</evidence>
<keyword evidence="1" id="KW-0732">Signal</keyword>
<dbReference type="Pfam" id="PF11162">
    <property type="entry name" value="DUF2946"/>
    <property type="match status" value="1"/>
</dbReference>
<dbReference type="PROSITE" id="PS51257">
    <property type="entry name" value="PROKAR_LIPOPROTEIN"/>
    <property type="match status" value="1"/>
</dbReference>
<dbReference type="OrthoDB" id="7017304at2"/>
<feature type="chain" id="PRO_5009276230" description="DUF2946 domain-containing protein" evidence="1">
    <location>
        <begin position="28"/>
        <end position="122"/>
    </location>
</feature>
<protein>
    <recommendedName>
        <fullName evidence="4">DUF2946 domain-containing protein</fullName>
    </recommendedName>
</protein>
<evidence type="ECO:0000313" key="3">
    <source>
        <dbReference type="Proteomes" id="UP000243232"/>
    </source>
</evidence>
<dbReference type="InterPro" id="IPR021333">
    <property type="entry name" value="DUF2946"/>
</dbReference>
<name>A0A1H2I171_9PSED</name>
<reference evidence="3" key="1">
    <citation type="submission" date="2016-10" db="EMBL/GenBank/DDBJ databases">
        <authorList>
            <person name="Varghese N."/>
            <person name="Submissions S."/>
        </authorList>
    </citation>
    <scope>NUCLEOTIDE SEQUENCE [LARGE SCALE GENOMIC DNA]</scope>
    <source>
        <strain evidence="3">DSM 17875</strain>
    </source>
</reference>